<dbReference type="Proteomes" id="UP001194468">
    <property type="component" value="Unassembled WGS sequence"/>
</dbReference>
<dbReference type="EMBL" id="WHUW01000002">
    <property type="protein sequence ID" value="KAF8451171.1"/>
    <property type="molecule type" value="Genomic_DNA"/>
</dbReference>
<keyword evidence="3" id="KW-1185">Reference proteome</keyword>
<evidence type="ECO:0000256" key="1">
    <source>
        <dbReference type="SAM" id="MobiDB-lite"/>
    </source>
</evidence>
<feature type="compositionally biased region" description="Basic and acidic residues" evidence="1">
    <location>
        <begin position="357"/>
        <end position="370"/>
    </location>
</feature>
<feature type="compositionally biased region" description="Basic and acidic residues" evidence="1">
    <location>
        <begin position="302"/>
        <end position="322"/>
    </location>
</feature>
<proteinExistence type="predicted"/>
<accession>A0AAD4C7V2</accession>
<sequence>MSFLSKGEFNSEPEGKEERAEMCQWHELHRSATERGAMEHPEFEADATKENGGGCNEPEDVPILPAERDRESLEGCLRVTEWWSNSRSCHRMSEDAAETGSEEVRRWAVKRTGHEGVEIVASGVLIPLLGSGAKIGRMQSGAHAIWGKSGVKWIRLEWHTRSGGDPRKEDSMERARKRICEEKRNKEEPSWGDLIHKENAPELVGSEMDGAVMEQYWRRSGGLEVREVGLAVPMTICIKNPMRVNQNGSEVVFAIGGKVLEVRRLKGKSEMKVIQRVNGDDSDERSLHEGWTGICQEVSNGREGRWSVTEDARRHEGREMKTTTKSSKSGVPLEVQRTQRRRQWNRKGLQRSTKGGTDGDYHEVTRSGVP</sequence>
<evidence type="ECO:0000313" key="2">
    <source>
        <dbReference type="EMBL" id="KAF8451171.1"/>
    </source>
</evidence>
<feature type="compositionally biased region" description="Basic residues" evidence="1">
    <location>
        <begin position="338"/>
        <end position="349"/>
    </location>
</feature>
<gene>
    <name evidence="2" type="ORF">L210DRAFT_3500335</name>
</gene>
<reference evidence="2" key="2">
    <citation type="journal article" date="2020" name="Nat. Commun.">
        <title>Large-scale genome sequencing of mycorrhizal fungi provides insights into the early evolution of symbiotic traits.</title>
        <authorList>
            <person name="Miyauchi S."/>
            <person name="Kiss E."/>
            <person name="Kuo A."/>
            <person name="Drula E."/>
            <person name="Kohler A."/>
            <person name="Sanchez-Garcia M."/>
            <person name="Morin E."/>
            <person name="Andreopoulos B."/>
            <person name="Barry K.W."/>
            <person name="Bonito G."/>
            <person name="Buee M."/>
            <person name="Carver A."/>
            <person name="Chen C."/>
            <person name="Cichocki N."/>
            <person name="Clum A."/>
            <person name="Culley D."/>
            <person name="Crous P.W."/>
            <person name="Fauchery L."/>
            <person name="Girlanda M."/>
            <person name="Hayes R.D."/>
            <person name="Keri Z."/>
            <person name="LaButti K."/>
            <person name="Lipzen A."/>
            <person name="Lombard V."/>
            <person name="Magnuson J."/>
            <person name="Maillard F."/>
            <person name="Murat C."/>
            <person name="Nolan M."/>
            <person name="Ohm R.A."/>
            <person name="Pangilinan J."/>
            <person name="Pereira M.F."/>
            <person name="Perotto S."/>
            <person name="Peter M."/>
            <person name="Pfister S."/>
            <person name="Riley R."/>
            <person name="Sitrit Y."/>
            <person name="Stielow J.B."/>
            <person name="Szollosi G."/>
            <person name="Zifcakova L."/>
            <person name="Stursova M."/>
            <person name="Spatafora J.W."/>
            <person name="Tedersoo L."/>
            <person name="Vaario L.M."/>
            <person name="Yamada A."/>
            <person name="Yan M."/>
            <person name="Wang P."/>
            <person name="Xu J."/>
            <person name="Bruns T."/>
            <person name="Baldrian P."/>
            <person name="Vilgalys R."/>
            <person name="Dunand C."/>
            <person name="Henrissat B."/>
            <person name="Grigoriev I.V."/>
            <person name="Hibbett D."/>
            <person name="Nagy L.G."/>
            <person name="Martin F.M."/>
        </authorList>
    </citation>
    <scope>NUCLEOTIDE SEQUENCE</scope>
    <source>
        <strain evidence="2">BED1</strain>
    </source>
</reference>
<dbReference type="AlphaFoldDB" id="A0AAD4C7V2"/>
<feature type="region of interest" description="Disordered" evidence="1">
    <location>
        <begin position="1"/>
        <end position="62"/>
    </location>
</feature>
<feature type="compositionally biased region" description="Basic and acidic residues" evidence="1">
    <location>
        <begin position="13"/>
        <end position="49"/>
    </location>
</feature>
<name>A0AAD4C7V2_BOLED</name>
<reference evidence="2" key="1">
    <citation type="submission" date="2019-10" db="EMBL/GenBank/DDBJ databases">
        <authorList>
            <consortium name="DOE Joint Genome Institute"/>
            <person name="Kuo A."/>
            <person name="Miyauchi S."/>
            <person name="Kiss E."/>
            <person name="Drula E."/>
            <person name="Kohler A."/>
            <person name="Sanchez-Garcia M."/>
            <person name="Andreopoulos B."/>
            <person name="Barry K.W."/>
            <person name="Bonito G."/>
            <person name="Buee M."/>
            <person name="Carver A."/>
            <person name="Chen C."/>
            <person name="Cichocki N."/>
            <person name="Clum A."/>
            <person name="Culley D."/>
            <person name="Crous P.W."/>
            <person name="Fauchery L."/>
            <person name="Girlanda M."/>
            <person name="Hayes R."/>
            <person name="Keri Z."/>
            <person name="LaButti K."/>
            <person name="Lipzen A."/>
            <person name="Lombard V."/>
            <person name="Magnuson J."/>
            <person name="Maillard F."/>
            <person name="Morin E."/>
            <person name="Murat C."/>
            <person name="Nolan M."/>
            <person name="Ohm R."/>
            <person name="Pangilinan J."/>
            <person name="Pereira M."/>
            <person name="Perotto S."/>
            <person name="Peter M."/>
            <person name="Riley R."/>
            <person name="Sitrit Y."/>
            <person name="Stielow B."/>
            <person name="Szollosi G."/>
            <person name="Zifcakova L."/>
            <person name="Stursova M."/>
            <person name="Spatafora J.W."/>
            <person name="Tedersoo L."/>
            <person name="Vaario L.-M."/>
            <person name="Yamada A."/>
            <person name="Yan M."/>
            <person name="Wang P."/>
            <person name="Xu J."/>
            <person name="Bruns T."/>
            <person name="Baldrian P."/>
            <person name="Vilgalys R."/>
            <person name="Henrissat B."/>
            <person name="Grigoriev I.V."/>
            <person name="Hibbett D."/>
            <person name="Nagy L.G."/>
            <person name="Martin F.M."/>
        </authorList>
    </citation>
    <scope>NUCLEOTIDE SEQUENCE</scope>
    <source>
        <strain evidence="2">BED1</strain>
    </source>
</reference>
<feature type="region of interest" description="Disordered" evidence="1">
    <location>
        <begin position="302"/>
        <end position="370"/>
    </location>
</feature>
<organism evidence="2 3">
    <name type="scientific">Boletus edulis BED1</name>
    <dbReference type="NCBI Taxonomy" id="1328754"/>
    <lineage>
        <taxon>Eukaryota</taxon>
        <taxon>Fungi</taxon>
        <taxon>Dikarya</taxon>
        <taxon>Basidiomycota</taxon>
        <taxon>Agaricomycotina</taxon>
        <taxon>Agaricomycetes</taxon>
        <taxon>Agaricomycetidae</taxon>
        <taxon>Boletales</taxon>
        <taxon>Boletineae</taxon>
        <taxon>Boletaceae</taxon>
        <taxon>Boletoideae</taxon>
        <taxon>Boletus</taxon>
    </lineage>
</organism>
<comment type="caution">
    <text evidence="2">The sequence shown here is derived from an EMBL/GenBank/DDBJ whole genome shotgun (WGS) entry which is preliminary data.</text>
</comment>
<protein>
    <submittedName>
        <fullName evidence="2">Uncharacterized protein</fullName>
    </submittedName>
</protein>
<evidence type="ECO:0000313" key="3">
    <source>
        <dbReference type="Proteomes" id="UP001194468"/>
    </source>
</evidence>